<name>A0A9P6JXH0_9FUNG</name>
<proteinExistence type="predicted"/>
<protein>
    <recommendedName>
        <fullName evidence="3">DDE Tnp4 domain-containing protein</fullName>
    </recommendedName>
</protein>
<dbReference type="AlphaFoldDB" id="A0A9P6JXH0"/>
<keyword evidence="2" id="KW-1185">Reference proteome</keyword>
<accession>A0A9P6JXH0</accession>
<comment type="caution">
    <text evidence="1">The sequence shown here is derived from an EMBL/GenBank/DDBJ whole genome shotgun (WGS) entry which is preliminary data.</text>
</comment>
<gene>
    <name evidence="1" type="ORF">EC957_011848</name>
</gene>
<evidence type="ECO:0000313" key="1">
    <source>
        <dbReference type="EMBL" id="KAF9536256.1"/>
    </source>
</evidence>
<sequence length="186" mass="21506">YIKKIVEDTDLSKKNFCFPIRKSRSKDLAQDEANYNKIFGSFRSQIEAEFGDLGAIFQKHDNRKPVLVTKIATYNLQLRLCLLLMNVKKMVALLGVHVDPIHSAWTRDGFDYPYTNGAMEQILEYIPAEEMLSNAKDMTKLQEQFLQLNTMDVDNTQDEAPTRKRCEIMVAVDIPSMKRMKQVYGM</sequence>
<evidence type="ECO:0000313" key="2">
    <source>
        <dbReference type="Proteomes" id="UP000723463"/>
    </source>
</evidence>
<dbReference type="Proteomes" id="UP000723463">
    <property type="component" value="Unassembled WGS sequence"/>
</dbReference>
<reference evidence="1" key="1">
    <citation type="journal article" date="2020" name="Fungal Divers.">
        <title>Resolving the Mortierellaceae phylogeny through synthesis of multi-gene phylogenetics and phylogenomics.</title>
        <authorList>
            <person name="Vandepol N."/>
            <person name="Liber J."/>
            <person name="Desiro A."/>
            <person name="Na H."/>
            <person name="Kennedy M."/>
            <person name="Barry K."/>
            <person name="Grigoriev I.V."/>
            <person name="Miller A.N."/>
            <person name="O'Donnell K."/>
            <person name="Stajich J.E."/>
            <person name="Bonito G."/>
        </authorList>
    </citation>
    <scope>NUCLEOTIDE SEQUENCE</scope>
    <source>
        <strain evidence="1">NRRL 2591</strain>
    </source>
</reference>
<evidence type="ECO:0008006" key="3">
    <source>
        <dbReference type="Google" id="ProtNLM"/>
    </source>
</evidence>
<dbReference type="EMBL" id="JAAAXW010000870">
    <property type="protein sequence ID" value="KAF9536256.1"/>
    <property type="molecule type" value="Genomic_DNA"/>
</dbReference>
<feature type="non-terminal residue" evidence="1">
    <location>
        <position position="1"/>
    </location>
</feature>
<organism evidence="1 2">
    <name type="scientific">Mortierella hygrophila</name>
    <dbReference type="NCBI Taxonomy" id="979708"/>
    <lineage>
        <taxon>Eukaryota</taxon>
        <taxon>Fungi</taxon>
        <taxon>Fungi incertae sedis</taxon>
        <taxon>Mucoromycota</taxon>
        <taxon>Mortierellomycotina</taxon>
        <taxon>Mortierellomycetes</taxon>
        <taxon>Mortierellales</taxon>
        <taxon>Mortierellaceae</taxon>
        <taxon>Mortierella</taxon>
    </lineage>
</organism>